<name>A0ABC9CZG5_9POAL</name>
<dbReference type="Proteomes" id="UP001497457">
    <property type="component" value="Chromosome 30rd"/>
</dbReference>
<dbReference type="Pfam" id="PF00085">
    <property type="entry name" value="Thioredoxin"/>
    <property type="match status" value="1"/>
</dbReference>
<reference evidence="2" key="1">
    <citation type="submission" date="2024-10" db="EMBL/GenBank/DDBJ databases">
        <authorList>
            <person name="Ryan C."/>
        </authorList>
    </citation>
    <scope>NUCLEOTIDE SEQUENCE [LARGE SCALE GENOMIC DNA]</scope>
</reference>
<feature type="domain" description="Thioredoxin" evidence="1">
    <location>
        <begin position="1"/>
        <end position="113"/>
    </location>
</feature>
<dbReference type="PANTHER" id="PTHR10438:SF387">
    <property type="entry name" value="OS09G0559600 PROTEIN"/>
    <property type="match status" value="1"/>
</dbReference>
<evidence type="ECO:0000313" key="3">
    <source>
        <dbReference type="Proteomes" id="UP001497457"/>
    </source>
</evidence>
<dbReference type="EMBL" id="OZ075140">
    <property type="protein sequence ID" value="CAL5028897.1"/>
    <property type="molecule type" value="Genomic_DNA"/>
</dbReference>
<dbReference type="CDD" id="cd02947">
    <property type="entry name" value="TRX_family"/>
    <property type="match status" value="1"/>
</dbReference>
<sequence length="113" mass="12703">MAGSSNCTGNVKVIQTMAELEDFLATDKLIVLEFCAPWSEPCKAMIQPFNNIAKTYQNDALFCTVSVDKFNSLASELEVEALPTFMVVRDYMVLDEVVGVKTRELERCINRNK</sequence>
<dbReference type="InterPro" id="IPR050620">
    <property type="entry name" value="Thioredoxin_H-type-like"/>
</dbReference>
<evidence type="ECO:0000259" key="1">
    <source>
        <dbReference type="PROSITE" id="PS51352"/>
    </source>
</evidence>
<protein>
    <recommendedName>
        <fullName evidence="1">Thioredoxin domain-containing protein</fullName>
    </recommendedName>
</protein>
<keyword evidence="3" id="KW-1185">Reference proteome</keyword>
<organism evidence="2 3">
    <name type="scientific">Urochloa decumbens</name>
    <dbReference type="NCBI Taxonomy" id="240449"/>
    <lineage>
        <taxon>Eukaryota</taxon>
        <taxon>Viridiplantae</taxon>
        <taxon>Streptophyta</taxon>
        <taxon>Embryophyta</taxon>
        <taxon>Tracheophyta</taxon>
        <taxon>Spermatophyta</taxon>
        <taxon>Magnoliopsida</taxon>
        <taxon>Liliopsida</taxon>
        <taxon>Poales</taxon>
        <taxon>Poaceae</taxon>
        <taxon>PACMAD clade</taxon>
        <taxon>Panicoideae</taxon>
        <taxon>Panicodae</taxon>
        <taxon>Paniceae</taxon>
        <taxon>Melinidinae</taxon>
        <taxon>Urochloa</taxon>
    </lineage>
</organism>
<dbReference type="PANTHER" id="PTHR10438">
    <property type="entry name" value="THIOREDOXIN"/>
    <property type="match status" value="1"/>
</dbReference>
<dbReference type="SUPFAM" id="SSF52833">
    <property type="entry name" value="Thioredoxin-like"/>
    <property type="match status" value="1"/>
</dbReference>
<dbReference type="Gene3D" id="3.40.30.10">
    <property type="entry name" value="Glutaredoxin"/>
    <property type="match status" value="1"/>
</dbReference>
<dbReference type="InterPro" id="IPR013766">
    <property type="entry name" value="Thioredoxin_domain"/>
</dbReference>
<gene>
    <name evidence="2" type="ORF">URODEC1_LOCUS80091</name>
</gene>
<dbReference type="InterPro" id="IPR036249">
    <property type="entry name" value="Thioredoxin-like_sf"/>
</dbReference>
<accession>A0ABC9CZG5</accession>
<proteinExistence type="predicted"/>
<evidence type="ECO:0000313" key="2">
    <source>
        <dbReference type="EMBL" id="CAL5028897.1"/>
    </source>
</evidence>
<dbReference type="AlphaFoldDB" id="A0ABC9CZG5"/>
<dbReference type="PROSITE" id="PS51352">
    <property type="entry name" value="THIOREDOXIN_2"/>
    <property type="match status" value="1"/>
</dbReference>